<proteinExistence type="predicted"/>
<organism evidence="2 3">
    <name type="scientific">Magnetospirillum sulfuroxidans</name>
    <dbReference type="NCBI Taxonomy" id="611300"/>
    <lineage>
        <taxon>Bacteria</taxon>
        <taxon>Pseudomonadati</taxon>
        <taxon>Pseudomonadota</taxon>
        <taxon>Alphaproteobacteria</taxon>
        <taxon>Rhodospirillales</taxon>
        <taxon>Rhodospirillaceae</taxon>
        <taxon>Magnetospirillum</taxon>
    </lineage>
</organism>
<gene>
    <name evidence="2" type="ORF">KEC16_15165</name>
</gene>
<feature type="domain" description="YspA cpYpsA-related SLOG" evidence="1">
    <location>
        <begin position="3"/>
        <end position="65"/>
    </location>
</feature>
<evidence type="ECO:0000259" key="1">
    <source>
        <dbReference type="Pfam" id="PF10686"/>
    </source>
</evidence>
<evidence type="ECO:0000313" key="2">
    <source>
        <dbReference type="EMBL" id="MBR9973063.1"/>
    </source>
</evidence>
<dbReference type="InterPro" id="IPR019627">
    <property type="entry name" value="YAcAr"/>
</dbReference>
<comment type="caution">
    <text evidence="2">The sequence shown here is derived from an EMBL/GenBank/DDBJ whole genome shotgun (WGS) entry which is preliminary data.</text>
</comment>
<evidence type="ECO:0000313" key="3">
    <source>
        <dbReference type="Proteomes" id="UP000680714"/>
    </source>
</evidence>
<dbReference type="Pfam" id="PF10686">
    <property type="entry name" value="YAcAr"/>
    <property type="match status" value="1"/>
</dbReference>
<reference evidence="2 3" key="1">
    <citation type="submission" date="2021-04" db="EMBL/GenBank/DDBJ databases">
        <title>Magnetospirillum sulfuroxidans sp. nov., a facultative chemolithoautotrophic sulfur-oxidizing alphaproteobacterium isolated from freshwater sediment and proposals for Paramagetospirillum gen. nov., and Magnetospirillaceae fam. nov.</title>
        <authorList>
            <person name="Koziaeva V."/>
            <person name="Geelhoed J.S."/>
            <person name="Sorokin D.Y."/>
            <person name="Grouzdev D.S."/>
        </authorList>
    </citation>
    <scope>NUCLEOTIDE SEQUENCE [LARGE SCALE GENOMIC DNA]</scope>
    <source>
        <strain evidence="2 3">J10</strain>
    </source>
</reference>
<protein>
    <submittedName>
        <fullName evidence="2">DUF2493 domain-containing protein</fullName>
    </submittedName>
</protein>
<dbReference type="Gene3D" id="3.40.50.450">
    <property type="match status" value="1"/>
</dbReference>
<dbReference type="Proteomes" id="UP000680714">
    <property type="component" value="Unassembled WGS sequence"/>
</dbReference>
<dbReference type="EMBL" id="JAGTUF010000017">
    <property type="protein sequence ID" value="MBR9973063.1"/>
    <property type="molecule type" value="Genomic_DNA"/>
</dbReference>
<dbReference type="RefSeq" id="WP_211550446.1">
    <property type="nucleotide sequence ID" value="NZ_JAGTUF010000017.1"/>
</dbReference>
<name>A0ABS5IF73_9PROT</name>
<dbReference type="SUPFAM" id="SSF102405">
    <property type="entry name" value="MCP/YpsA-like"/>
    <property type="match status" value="1"/>
</dbReference>
<keyword evidence="3" id="KW-1185">Reference proteome</keyword>
<sequence>MATKIAVIGSRRFSRPDLVEDFIAGRSSDDTVISGGAPGVDTVAAEAAHRHNLRSIVFAADWDAHDRSAGPMRNLQIVEAADEVVAFWNGTSRGTLNTAIQALAAGKAATVIAEDGVALKLSAVLNAAKERGVIASIRAADPDSNPEEAIILASLAQVLAPKWRGAIEEIAVVYGAAQLLDGVHLLDTRPYADGWGRFLPRPERGDFAEWVRCNAVAQLAGSVGTGEALLQVNAREAYSFACRPSFAGPSLIRIADHNGRLLLNGFLGGHSTEPRVGSLFHKIDAADWAQLREQIAKMDLWGHTDTDPPQGLDGEV</sequence>
<accession>A0ABS5IF73</accession>